<sequence length="979" mass="111113">MEVEKSRCTFAMPSLTSAEEEMLRLEVKELGDEIRKLKLEKNSNPELVKEKIARMLEKKKLLGITDECSGKFVVKFPKGTRDFGPKATAIRDSVLQQITNCFVVHCAQQLDTPVYELKEVLLGKYGEEGGKLIFDLVEQGGQNFSLRYDLTVPFARYLALNNIKQMKRYHIGKVYRRDQPVMTRGRYREFYQCDFDIAGKYQVSMEPEAECLKIVNEVLSRLGLGDFEIKLNHRALLEGMFAVSGIDTSLFKTVCSSIDKLDKVPWDEVKEELINEKHLHVDAVDKLEEMVRMREKNSSLTNFELLDRFLQHEKLSKNEKVQKAVSDLRQLLMHCTVLGIEEAVAFEPALARGLDYYTGTIFETVYKDFSVGLGEISSNGEKETKTHVGTVAAGGRYDNLVELFSTTKQHVPCVGVSFGVERLFSIMELKAQVEESQIRTTSTCVLVGSAQKNLLDKRLEICRELWDAGIKAEVSYKVNPKMLNQLQYCEEKMIPWVIIIGERELEDGVVKIRNVASREETDIPRTNLVQELRQRINLNSIDNLRPSSLREKILNVISEVYVRHGAETIDTPVFELKGVLSGKYGGNNEQLFVELKDQGGELAAMRYDLTVPFARYLAMNKVQNMKRSHIGKVYRRVKEGNGLIDESLHCDFDVVGQYDSMLPDAECLRIIVEVMKQLGLTNYKIKLSHCSIMEGLIGACGIEGKLVEAVLNCLRYSQHMSWDEVRLKLLNETHIENEKLLKLQQLLQQYESNPEASSGYQMLELLENNSTLSVTNNVKLAVGELKLLLQYCKLLGVDQHIYIDPTLIPWFTYYSGIIFNVVARTDLTVVAGGGRYDNLVSKFLTKKQRFPCVGLSFNAELLEHVLSTREKQNKAPGLSLSRVEVLVAATSKERVEDRQKLLCQLWNRGIKAEMCGPGLSYEDSFKYSKENSIPVLLTLDSGANIKVHDFTSSSEKVVTNESLLVELTKILDIKKSLNI</sequence>
<dbReference type="InterPro" id="IPR033656">
    <property type="entry name" value="HisRS_anticodon"/>
</dbReference>
<dbReference type="InterPro" id="IPR045864">
    <property type="entry name" value="aa-tRNA-synth_II/BPL/LPL"/>
</dbReference>
<evidence type="ECO:0000256" key="8">
    <source>
        <dbReference type="ARBA" id="ARBA00047639"/>
    </source>
</evidence>
<dbReference type="Pfam" id="PF13393">
    <property type="entry name" value="tRNA-synt_His"/>
    <property type="match status" value="2"/>
</dbReference>
<dbReference type="Gene3D" id="3.30.930.10">
    <property type="entry name" value="Bira Bifunctional Protein, Domain 2"/>
    <property type="match status" value="2"/>
</dbReference>
<dbReference type="PANTHER" id="PTHR11476">
    <property type="entry name" value="HISTIDYL-TRNA SYNTHETASE"/>
    <property type="match status" value="1"/>
</dbReference>
<organism evidence="10 11">
    <name type="scientific">Syphacia muris</name>
    <dbReference type="NCBI Taxonomy" id="451379"/>
    <lineage>
        <taxon>Eukaryota</taxon>
        <taxon>Metazoa</taxon>
        <taxon>Ecdysozoa</taxon>
        <taxon>Nematoda</taxon>
        <taxon>Chromadorea</taxon>
        <taxon>Rhabditida</taxon>
        <taxon>Spirurina</taxon>
        <taxon>Oxyuridomorpha</taxon>
        <taxon>Oxyuroidea</taxon>
        <taxon>Oxyuridae</taxon>
        <taxon>Syphacia</taxon>
    </lineage>
</organism>
<dbReference type="GO" id="GO:0003723">
    <property type="term" value="F:RNA binding"/>
    <property type="evidence" value="ECO:0007669"/>
    <property type="project" value="TreeGrafter"/>
</dbReference>
<dbReference type="GO" id="GO:0005829">
    <property type="term" value="C:cytosol"/>
    <property type="evidence" value="ECO:0007669"/>
    <property type="project" value="TreeGrafter"/>
</dbReference>
<dbReference type="Pfam" id="PF03129">
    <property type="entry name" value="HGTP_anticodon"/>
    <property type="match status" value="1"/>
</dbReference>
<feature type="domain" description="Aminoacyl-transfer RNA synthetases class-II family profile" evidence="9">
    <location>
        <begin position="169"/>
        <end position="427"/>
    </location>
</feature>
<proteinExistence type="inferred from homology"/>
<dbReference type="FunFam" id="3.40.50.800:FF:000008">
    <property type="entry name" value="histidine--tRNA ligase, cytoplasmic isoform X1"/>
    <property type="match status" value="1"/>
</dbReference>
<evidence type="ECO:0000256" key="7">
    <source>
        <dbReference type="ARBA" id="ARBA00023146"/>
    </source>
</evidence>
<dbReference type="GO" id="GO:0004821">
    <property type="term" value="F:histidine-tRNA ligase activity"/>
    <property type="evidence" value="ECO:0007669"/>
    <property type="project" value="UniProtKB-EC"/>
</dbReference>
<dbReference type="InterPro" id="IPR015807">
    <property type="entry name" value="His-tRNA-ligase"/>
</dbReference>
<keyword evidence="6" id="KW-0648">Protein biosynthesis</keyword>
<dbReference type="InterPro" id="IPR036621">
    <property type="entry name" value="Anticodon-bd_dom_sf"/>
</dbReference>
<dbReference type="SUPFAM" id="SSF55681">
    <property type="entry name" value="Class II aaRS and biotin synthetases"/>
    <property type="match status" value="2"/>
</dbReference>
<evidence type="ECO:0000256" key="3">
    <source>
        <dbReference type="ARBA" id="ARBA00022598"/>
    </source>
</evidence>
<dbReference type="CDD" id="cd00859">
    <property type="entry name" value="HisRS_anticodon"/>
    <property type="match status" value="1"/>
</dbReference>
<dbReference type="InterPro" id="IPR004154">
    <property type="entry name" value="Anticodon-bd"/>
</dbReference>
<dbReference type="WBParaSite" id="SMUV_0000268901-mRNA-1">
    <property type="protein sequence ID" value="SMUV_0000268901-mRNA-1"/>
    <property type="gene ID" value="SMUV_0000268901"/>
</dbReference>
<accession>A0A0N5AEM4</accession>
<name>A0A0N5AEM4_9BILA</name>
<protein>
    <recommendedName>
        <fullName evidence="2">histidine--tRNA ligase</fullName>
        <ecNumber evidence="2">6.1.1.21</ecNumber>
    </recommendedName>
</protein>
<keyword evidence="7" id="KW-0030">Aminoacyl-tRNA synthetase</keyword>
<keyword evidence="5" id="KW-0067">ATP-binding</keyword>
<evidence type="ECO:0000259" key="9">
    <source>
        <dbReference type="PROSITE" id="PS50862"/>
    </source>
</evidence>
<dbReference type="GO" id="GO:0006427">
    <property type="term" value="P:histidyl-tRNA aminoacylation"/>
    <property type="evidence" value="ECO:0007669"/>
    <property type="project" value="InterPro"/>
</dbReference>
<dbReference type="GO" id="GO:0032543">
    <property type="term" value="P:mitochondrial translation"/>
    <property type="evidence" value="ECO:0007669"/>
    <property type="project" value="TreeGrafter"/>
</dbReference>
<evidence type="ECO:0000256" key="2">
    <source>
        <dbReference type="ARBA" id="ARBA00012815"/>
    </source>
</evidence>
<evidence type="ECO:0000256" key="6">
    <source>
        <dbReference type="ARBA" id="ARBA00022917"/>
    </source>
</evidence>
<keyword evidence="4" id="KW-0547">Nucleotide-binding</keyword>
<keyword evidence="10" id="KW-1185">Reference proteome</keyword>
<dbReference type="NCBIfam" id="TIGR00442">
    <property type="entry name" value="hisS"/>
    <property type="match status" value="1"/>
</dbReference>
<dbReference type="PROSITE" id="PS50862">
    <property type="entry name" value="AA_TRNA_LIGASE_II"/>
    <property type="match status" value="1"/>
</dbReference>
<dbReference type="InterPro" id="IPR006195">
    <property type="entry name" value="aa-tRNA-synth_II"/>
</dbReference>
<dbReference type="InterPro" id="IPR041715">
    <property type="entry name" value="HisRS-like_core"/>
</dbReference>
<dbReference type="GO" id="GO:0002119">
    <property type="term" value="P:nematode larval development"/>
    <property type="evidence" value="ECO:0007669"/>
    <property type="project" value="TreeGrafter"/>
</dbReference>
<comment type="catalytic activity">
    <reaction evidence="8">
        <text>tRNA(His) + L-histidine + ATP = L-histidyl-tRNA(His) + AMP + diphosphate + H(+)</text>
        <dbReference type="Rhea" id="RHEA:17313"/>
        <dbReference type="Rhea" id="RHEA-COMP:9665"/>
        <dbReference type="Rhea" id="RHEA-COMP:9689"/>
        <dbReference type="ChEBI" id="CHEBI:15378"/>
        <dbReference type="ChEBI" id="CHEBI:30616"/>
        <dbReference type="ChEBI" id="CHEBI:33019"/>
        <dbReference type="ChEBI" id="CHEBI:57595"/>
        <dbReference type="ChEBI" id="CHEBI:78442"/>
        <dbReference type="ChEBI" id="CHEBI:78527"/>
        <dbReference type="ChEBI" id="CHEBI:456215"/>
        <dbReference type="EC" id="6.1.1.21"/>
    </reaction>
</comment>
<dbReference type="Proteomes" id="UP000046393">
    <property type="component" value="Unplaced"/>
</dbReference>
<evidence type="ECO:0000256" key="4">
    <source>
        <dbReference type="ARBA" id="ARBA00022741"/>
    </source>
</evidence>
<dbReference type="SUPFAM" id="SSF52954">
    <property type="entry name" value="Class II aaRS ABD-related"/>
    <property type="match status" value="1"/>
</dbReference>
<dbReference type="GO" id="GO:0005524">
    <property type="term" value="F:ATP binding"/>
    <property type="evidence" value="ECO:0007669"/>
    <property type="project" value="UniProtKB-KW"/>
</dbReference>
<dbReference type="CDD" id="cd00773">
    <property type="entry name" value="HisRS-like_core"/>
    <property type="match status" value="2"/>
</dbReference>
<dbReference type="EC" id="6.1.1.21" evidence="2"/>
<reference evidence="11" key="1">
    <citation type="submission" date="2017-02" db="UniProtKB">
        <authorList>
            <consortium name="WormBaseParasite"/>
        </authorList>
    </citation>
    <scope>IDENTIFICATION</scope>
</reference>
<dbReference type="GO" id="GO:0005739">
    <property type="term" value="C:mitochondrion"/>
    <property type="evidence" value="ECO:0007669"/>
    <property type="project" value="TreeGrafter"/>
</dbReference>
<dbReference type="FunFam" id="3.30.930.10:FF:000061">
    <property type="entry name" value="Histidine--tRNA ligase, cytoplasmic"/>
    <property type="match status" value="1"/>
</dbReference>
<dbReference type="STRING" id="451379.A0A0N5AEM4"/>
<evidence type="ECO:0000313" key="11">
    <source>
        <dbReference type="WBParaSite" id="SMUV_0000268901-mRNA-1"/>
    </source>
</evidence>
<evidence type="ECO:0000256" key="1">
    <source>
        <dbReference type="ARBA" id="ARBA00008226"/>
    </source>
</evidence>
<evidence type="ECO:0000313" key="10">
    <source>
        <dbReference type="Proteomes" id="UP000046393"/>
    </source>
</evidence>
<dbReference type="Gene3D" id="3.40.50.800">
    <property type="entry name" value="Anticodon-binding domain"/>
    <property type="match status" value="2"/>
</dbReference>
<evidence type="ECO:0000256" key="5">
    <source>
        <dbReference type="ARBA" id="ARBA00022840"/>
    </source>
</evidence>
<dbReference type="PANTHER" id="PTHR11476:SF7">
    <property type="entry name" value="HISTIDINE--TRNA LIGASE"/>
    <property type="match status" value="1"/>
</dbReference>
<keyword evidence="3" id="KW-0436">Ligase</keyword>
<comment type="similarity">
    <text evidence="1">Belongs to the class-II aminoacyl-tRNA synthetase family.</text>
</comment>
<dbReference type="AlphaFoldDB" id="A0A0N5AEM4"/>